<sequence length="269" mass="31810">MKEYYKIGEISKLYDIGTDSLRYYEELGLLNPKRDSNGYRLYSLRDISRLNVIRELRTLGFSMERIKSYLDHRTLHSTLELLDDELGMIERKIAGLRRQQRDIQGRIKNLSPRGGVRFEEIREEQFPERPVLMLAGEITRDEEFDFLIKRLSRRTENTLYILGNTYIGATLPLEYLQNDIYNQFNSAFFILNDRHIKPDFILPGGTYLTLTYRGPYTQSKRLYGSLKEYAREHGWVFSHDPIELYRVDINETADPQEFVTEIQASVKEK</sequence>
<dbReference type="PANTHER" id="PTHR30204">
    <property type="entry name" value="REDOX-CYCLING DRUG-SENSING TRANSCRIPTIONAL ACTIVATOR SOXR"/>
    <property type="match status" value="1"/>
</dbReference>
<dbReference type="GO" id="GO:0003700">
    <property type="term" value="F:DNA-binding transcription factor activity"/>
    <property type="evidence" value="ECO:0007669"/>
    <property type="project" value="InterPro"/>
</dbReference>
<gene>
    <name evidence="6" type="ORF">EDD78_101338</name>
</gene>
<name>A0A9X8UMH4_9FIRM</name>
<dbReference type="InterPro" id="IPR011256">
    <property type="entry name" value="Reg_factor_effector_dom_sf"/>
</dbReference>
<comment type="caution">
    <text evidence="6">The sequence shown here is derived from an EMBL/GenBank/DDBJ whole genome shotgun (WGS) entry which is preliminary data.</text>
</comment>
<evidence type="ECO:0000256" key="1">
    <source>
        <dbReference type="ARBA" id="ARBA00022491"/>
    </source>
</evidence>
<protein>
    <submittedName>
        <fullName evidence="6">DNA-binding transcriptional MerR regulator</fullName>
    </submittedName>
</protein>
<dbReference type="PANTHER" id="PTHR30204:SF69">
    <property type="entry name" value="MERR-FAMILY TRANSCRIPTIONAL REGULATOR"/>
    <property type="match status" value="1"/>
</dbReference>
<dbReference type="Gene3D" id="1.10.1660.10">
    <property type="match status" value="1"/>
</dbReference>
<evidence type="ECO:0000256" key="2">
    <source>
        <dbReference type="ARBA" id="ARBA00023015"/>
    </source>
</evidence>
<keyword evidence="7" id="KW-1185">Reference proteome</keyword>
<dbReference type="EMBL" id="SLUK01000001">
    <property type="protein sequence ID" value="TCL45355.1"/>
    <property type="molecule type" value="Genomic_DNA"/>
</dbReference>
<dbReference type="GO" id="GO:0003677">
    <property type="term" value="F:DNA binding"/>
    <property type="evidence" value="ECO:0007669"/>
    <property type="project" value="UniProtKB-KW"/>
</dbReference>
<feature type="domain" description="HTH merR-type" evidence="5">
    <location>
        <begin position="4"/>
        <end position="72"/>
    </location>
</feature>
<keyword evidence="1" id="KW-0678">Repressor</keyword>
<proteinExistence type="predicted"/>
<dbReference type="SUPFAM" id="SSF46955">
    <property type="entry name" value="Putative DNA-binding domain"/>
    <property type="match status" value="1"/>
</dbReference>
<dbReference type="InterPro" id="IPR000551">
    <property type="entry name" value="MerR-type_HTH_dom"/>
</dbReference>
<reference evidence="6 7" key="1">
    <citation type="submission" date="2019-03" db="EMBL/GenBank/DDBJ databases">
        <title>Genomic Encyclopedia of Type Strains, Phase IV (KMG-IV): sequencing the most valuable type-strain genomes for metagenomic binning, comparative biology and taxonomic classification.</title>
        <authorList>
            <person name="Goeker M."/>
        </authorList>
    </citation>
    <scope>NUCLEOTIDE SEQUENCE [LARGE SCALE GENOMIC DNA]</scope>
    <source>
        <strain evidence="6 7">DSM 100433</strain>
    </source>
</reference>
<evidence type="ECO:0000256" key="3">
    <source>
        <dbReference type="ARBA" id="ARBA00023125"/>
    </source>
</evidence>
<dbReference type="SMART" id="SM00422">
    <property type="entry name" value="HTH_MERR"/>
    <property type="match status" value="1"/>
</dbReference>
<dbReference type="InterPro" id="IPR009061">
    <property type="entry name" value="DNA-bd_dom_put_sf"/>
</dbReference>
<dbReference type="PROSITE" id="PS50937">
    <property type="entry name" value="HTH_MERR_2"/>
    <property type="match status" value="1"/>
</dbReference>
<dbReference type="CDD" id="cd00592">
    <property type="entry name" value="HTH_MerR-like"/>
    <property type="match status" value="1"/>
</dbReference>
<evidence type="ECO:0000313" key="6">
    <source>
        <dbReference type="EMBL" id="TCL45355.1"/>
    </source>
</evidence>
<dbReference type="Gene3D" id="3.20.80.10">
    <property type="entry name" value="Regulatory factor, effector binding domain"/>
    <property type="match status" value="1"/>
</dbReference>
<organism evidence="6 7">
    <name type="scientific">Harryflintia acetispora</name>
    <dbReference type="NCBI Taxonomy" id="1849041"/>
    <lineage>
        <taxon>Bacteria</taxon>
        <taxon>Bacillati</taxon>
        <taxon>Bacillota</taxon>
        <taxon>Clostridia</taxon>
        <taxon>Eubacteriales</taxon>
        <taxon>Oscillospiraceae</taxon>
        <taxon>Harryflintia</taxon>
    </lineage>
</organism>
<dbReference type="AlphaFoldDB" id="A0A9X8UMH4"/>
<evidence type="ECO:0000313" key="7">
    <source>
        <dbReference type="Proteomes" id="UP000294682"/>
    </source>
</evidence>
<dbReference type="SUPFAM" id="SSF55136">
    <property type="entry name" value="Probable bacterial effector-binding domain"/>
    <property type="match status" value="1"/>
</dbReference>
<keyword evidence="3 6" id="KW-0238">DNA-binding</keyword>
<accession>A0A9X8UMH4</accession>
<evidence type="ECO:0000259" key="5">
    <source>
        <dbReference type="PROSITE" id="PS50937"/>
    </source>
</evidence>
<dbReference type="Pfam" id="PF13411">
    <property type="entry name" value="MerR_1"/>
    <property type="match status" value="1"/>
</dbReference>
<dbReference type="RefSeq" id="WP_165873066.1">
    <property type="nucleotide sequence ID" value="NZ_SLUK01000001.1"/>
</dbReference>
<dbReference type="InterPro" id="IPR010499">
    <property type="entry name" value="AraC_E-bd"/>
</dbReference>
<dbReference type="InterPro" id="IPR029442">
    <property type="entry name" value="GyrI-like"/>
</dbReference>
<dbReference type="Proteomes" id="UP000294682">
    <property type="component" value="Unassembled WGS sequence"/>
</dbReference>
<keyword evidence="4" id="KW-0804">Transcription</keyword>
<dbReference type="SMART" id="SM00871">
    <property type="entry name" value="AraC_E_bind"/>
    <property type="match status" value="1"/>
</dbReference>
<dbReference type="InterPro" id="IPR047057">
    <property type="entry name" value="MerR_fam"/>
</dbReference>
<evidence type="ECO:0000256" key="4">
    <source>
        <dbReference type="ARBA" id="ARBA00023163"/>
    </source>
</evidence>
<dbReference type="Pfam" id="PF06445">
    <property type="entry name" value="GyrI-like"/>
    <property type="match status" value="1"/>
</dbReference>
<keyword evidence="2" id="KW-0805">Transcription regulation</keyword>